<evidence type="ECO:0000313" key="3">
    <source>
        <dbReference type="Proteomes" id="UP000222542"/>
    </source>
</evidence>
<protein>
    <recommendedName>
        <fullName evidence="1">F-box domain-containing protein</fullName>
    </recommendedName>
</protein>
<dbReference type="PROSITE" id="PS50181">
    <property type="entry name" value="FBOX"/>
    <property type="match status" value="1"/>
</dbReference>
<evidence type="ECO:0000313" key="2">
    <source>
        <dbReference type="EMBL" id="PHT85404.1"/>
    </source>
</evidence>
<dbReference type="InterPro" id="IPR001810">
    <property type="entry name" value="F-box_dom"/>
</dbReference>
<dbReference type="PANTHER" id="PTHR32278">
    <property type="entry name" value="F-BOX DOMAIN-CONTAINING PROTEIN"/>
    <property type="match status" value="1"/>
</dbReference>
<dbReference type="Proteomes" id="UP000222542">
    <property type="component" value="Unassembled WGS sequence"/>
</dbReference>
<comment type="caution">
    <text evidence="2">The sequence shown here is derived from an EMBL/GenBank/DDBJ whole genome shotgun (WGS) entry which is preliminary data.</text>
</comment>
<dbReference type="CDD" id="cd22162">
    <property type="entry name" value="F-box_AtSKIP3-like"/>
    <property type="match status" value="1"/>
</dbReference>
<evidence type="ECO:0000259" key="1">
    <source>
        <dbReference type="PROSITE" id="PS50181"/>
    </source>
</evidence>
<dbReference type="OrthoDB" id="1918565at2759"/>
<dbReference type="PANTHER" id="PTHR32278:SF91">
    <property type="entry name" value="F-BOX FAMILY PROTEIN"/>
    <property type="match status" value="1"/>
</dbReference>
<reference evidence="2 3" key="2">
    <citation type="journal article" date="2017" name="Genome Biol.">
        <title>New reference genome sequences of hot pepper reveal the massive evolution of plant disease-resistance genes by retroduplication.</title>
        <authorList>
            <person name="Kim S."/>
            <person name="Park J."/>
            <person name="Yeom S.I."/>
            <person name="Kim Y.M."/>
            <person name="Seo E."/>
            <person name="Kim K.T."/>
            <person name="Kim M.S."/>
            <person name="Lee J.M."/>
            <person name="Cheong K."/>
            <person name="Shin H.S."/>
            <person name="Kim S.B."/>
            <person name="Han K."/>
            <person name="Lee J."/>
            <person name="Park M."/>
            <person name="Lee H.A."/>
            <person name="Lee H.Y."/>
            <person name="Lee Y."/>
            <person name="Oh S."/>
            <person name="Lee J.H."/>
            <person name="Choi E."/>
            <person name="Choi E."/>
            <person name="Lee S.E."/>
            <person name="Jeon J."/>
            <person name="Kim H."/>
            <person name="Choi G."/>
            <person name="Song H."/>
            <person name="Lee J."/>
            <person name="Lee S.C."/>
            <person name="Kwon J.K."/>
            <person name="Lee H.Y."/>
            <person name="Koo N."/>
            <person name="Hong Y."/>
            <person name="Kim R.W."/>
            <person name="Kang W.H."/>
            <person name="Huh J.H."/>
            <person name="Kang B.C."/>
            <person name="Yang T.J."/>
            <person name="Lee Y.H."/>
            <person name="Bennetzen J.L."/>
            <person name="Choi D."/>
        </authorList>
    </citation>
    <scope>NUCLEOTIDE SEQUENCE [LARGE SCALE GENOMIC DNA]</scope>
    <source>
        <strain evidence="3">cv. CM334</strain>
    </source>
</reference>
<dbReference type="EMBL" id="AYRZ02000003">
    <property type="protein sequence ID" value="PHT85404.1"/>
    <property type="molecule type" value="Genomic_DNA"/>
</dbReference>
<dbReference type="STRING" id="4072.A0A1U8GDG5"/>
<dbReference type="Pfam" id="PF14299">
    <property type="entry name" value="PP2"/>
    <property type="match status" value="1"/>
</dbReference>
<sequence length="265" mass="29896">MNPLIVLPEGCISEIISFTTPADAIRSSVISRGFKSAAESDIVWDKFLPSDHQQIVSRSVAPVVFDSKKDLYFRLSESPILLDEGKLSFWLDKTNGKKCYLLSARQLTISFSDNQFSWEHTFDADSRFPEVAFLNNVDLLDIRGRIGTRVLSSRTNYAAYLVFKVSERYHGLESTKARVRFVNQESEYEAVDRATTVILAARTPRNLKGRLPEKRTDGWLEVEIGKFYNGESGDDNGDVEAGLLDSRPFHAKCGLMVEGVEFRPI</sequence>
<dbReference type="SUPFAM" id="SSF81383">
    <property type="entry name" value="F-box domain"/>
    <property type="match status" value="1"/>
</dbReference>
<dbReference type="Gramene" id="PHT85404">
    <property type="protein sequence ID" value="PHT85404"/>
    <property type="gene ID" value="T459_07510"/>
</dbReference>
<dbReference type="SMR" id="A0A1U8GDG5"/>
<dbReference type="KEGG" id="cann:107864280"/>
<dbReference type="InterPro" id="IPR036047">
    <property type="entry name" value="F-box-like_dom_sf"/>
</dbReference>
<dbReference type="AlphaFoldDB" id="A0A1U8GDG5"/>
<name>A0A1U8GDG5_CAPAN</name>
<dbReference type="InterPro" id="IPR025886">
    <property type="entry name" value="PP2-like"/>
</dbReference>
<accession>A0A1U8GDG5</accession>
<reference evidence="2 3" key="1">
    <citation type="journal article" date="2014" name="Nat. Genet.">
        <title>Genome sequence of the hot pepper provides insights into the evolution of pungency in Capsicum species.</title>
        <authorList>
            <person name="Kim S."/>
            <person name="Park M."/>
            <person name="Yeom S.I."/>
            <person name="Kim Y.M."/>
            <person name="Lee J.M."/>
            <person name="Lee H.A."/>
            <person name="Seo E."/>
            <person name="Choi J."/>
            <person name="Cheong K."/>
            <person name="Kim K.T."/>
            <person name="Jung K."/>
            <person name="Lee G.W."/>
            <person name="Oh S.K."/>
            <person name="Bae C."/>
            <person name="Kim S.B."/>
            <person name="Lee H.Y."/>
            <person name="Kim S.Y."/>
            <person name="Kim M.S."/>
            <person name="Kang B.C."/>
            <person name="Jo Y.D."/>
            <person name="Yang H.B."/>
            <person name="Jeong H.J."/>
            <person name="Kang W.H."/>
            <person name="Kwon J.K."/>
            <person name="Shin C."/>
            <person name="Lim J.Y."/>
            <person name="Park J.H."/>
            <person name="Huh J.H."/>
            <person name="Kim J.S."/>
            <person name="Kim B.D."/>
            <person name="Cohen O."/>
            <person name="Paran I."/>
            <person name="Suh M.C."/>
            <person name="Lee S.B."/>
            <person name="Kim Y.K."/>
            <person name="Shin Y."/>
            <person name="Noh S.J."/>
            <person name="Park J."/>
            <person name="Seo Y.S."/>
            <person name="Kwon S.Y."/>
            <person name="Kim H.A."/>
            <person name="Park J.M."/>
            <person name="Kim H.J."/>
            <person name="Choi S.B."/>
            <person name="Bosland P.W."/>
            <person name="Reeves G."/>
            <person name="Jo S.H."/>
            <person name="Lee B.W."/>
            <person name="Cho H.T."/>
            <person name="Choi H.S."/>
            <person name="Lee M.S."/>
            <person name="Yu Y."/>
            <person name="Do Choi Y."/>
            <person name="Park B.S."/>
            <person name="van Deynze A."/>
            <person name="Ashrafi H."/>
            <person name="Hill T."/>
            <person name="Kim W.T."/>
            <person name="Pai H.S."/>
            <person name="Ahn H.K."/>
            <person name="Yeam I."/>
            <person name="Giovannoni J.J."/>
            <person name="Rose J.K."/>
            <person name="Sorensen I."/>
            <person name="Lee S.J."/>
            <person name="Kim R.W."/>
            <person name="Choi I.Y."/>
            <person name="Choi B.S."/>
            <person name="Lim J.S."/>
            <person name="Lee Y.H."/>
            <person name="Choi D."/>
        </authorList>
    </citation>
    <scope>NUCLEOTIDE SEQUENCE [LARGE SCALE GENOMIC DNA]</scope>
    <source>
        <strain evidence="3">cv. CM334</strain>
    </source>
</reference>
<keyword evidence="3" id="KW-1185">Reference proteome</keyword>
<organism evidence="2 3">
    <name type="scientific">Capsicum annuum</name>
    <name type="common">Capsicum pepper</name>
    <dbReference type="NCBI Taxonomy" id="4072"/>
    <lineage>
        <taxon>Eukaryota</taxon>
        <taxon>Viridiplantae</taxon>
        <taxon>Streptophyta</taxon>
        <taxon>Embryophyta</taxon>
        <taxon>Tracheophyta</taxon>
        <taxon>Spermatophyta</taxon>
        <taxon>Magnoliopsida</taxon>
        <taxon>eudicotyledons</taxon>
        <taxon>Gunneridae</taxon>
        <taxon>Pentapetalae</taxon>
        <taxon>asterids</taxon>
        <taxon>lamiids</taxon>
        <taxon>Solanales</taxon>
        <taxon>Solanaceae</taxon>
        <taxon>Solanoideae</taxon>
        <taxon>Capsiceae</taxon>
        <taxon>Capsicum</taxon>
    </lineage>
</organism>
<feature type="domain" description="F-box" evidence="1">
    <location>
        <begin position="1"/>
        <end position="47"/>
    </location>
</feature>
<dbReference type="Pfam" id="PF00646">
    <property type="entry name" value="F-box"/>
    <property type="match status" value="1"/>
</dbReference>
<gene>
    <name evidence="2" type="ORF">T459_07510</name>
</gene>
<dbReference type="OMA" id="FWLDKTN"/>
<proteinExistence type="predicted"/>